<evidence type="ECO:0000313" key="3">
    <source>
        <dbReference type="Proteomes" id="UP001066276"/>
    </source>
</evidence>
<reference evidence="2" key="1">
    <citation type="journal article" date="2022" name="bioRxiv">
        <title>Sequencing and chromosome-scale assembly of the giantPleurodeles waltlgenome.</title>
        <authorList>
            <person name="Brown T."/>
            <person name="Elewa A."/>
            <person name="Iarovenko S."/>
            <person name="Subramanian E."/>
            <person name="Araus A.J."/>
            <person name="Petzold A."/>
            <person name="Susuki M."/>
            <person name="Suzuki K.-i.T."/>
            <person name="Hayashi T."/>
            <person name="Toyoda A."/>
            <person name="Oliveira C."/>
            <person name="Osipova E."/>
            <person name="Leigh N.D."/>
            <person name="Simon A."/>
            <person name="Yun M.H."/>
        </authorList>
    </citation>
    <scope>NUCLEOTIDE SEQUENCE</scope>
    <source>
        <strain evidence="2">20211129_DDA</strain>
        <tissue evidence="2">Liver</tissue>
    </source>
</reference>
<gene>
    <name evidence="2" type="ORF">NDU88_002811</name>
</gene>
<dbReference type="Proteomes" id="UP001066276">
    <property type="component" value="Chromosome 7"/>
</dbReference>
<name>A0AAV7P841_PLEWA</name>
<feature type="compositionally biased region" description="Basic and acidic residues" evidence="1">
    <location>
        <begin position="10"/>
        <end position="27"/>
    </location>
</feature>
<keyword evidence="3" id="KW-1185">Reference proteome</keyword>
<dbReference type="EMBL" id="JANPWB010000011">
    <property type="protein sequence ID" value="KAJ1124350.1"/>
    <property type="molecule type" value="Genomic_DNA"/>
</dbReference>
<evidence type="ECO:0000313" key="2">
    <source>
        <dbReference type="EMBL" id="KAJ1124350.1"/>
    </source>
</evidence>
<accession>A0AAV7P841</accession>
<comment type="caution">
    <text evidence="2">The sequence shown here is derived from an EMBL/GenBank/DDBJ whole genome shotgun (WGS) entry which is preliminary data.</text>
</comment>
<evidence type="ECO:0000256" key="1">
    <source>
        <dbReference type="SAM" id="MobiDB-lite"/>
    </source>
</evidence>
<organism evidence="2 3">
    <name type="scientific">Pleurodeles waltl</name>
    <name type="common">Iberian ribbed newt</name>
    <dbReference type="NCBI Taxonomy" id="8319"/>
    <lineage>
        <taxon>Eukaryota</taxon>
        <taxon>Metazoa</taxon>
        <taxon>Chordata</taxon>
        <taxon>Craniata</taxon>
        <taxon>Vertebrata</taxon>
        <taxon>Euteleostomi</taxon>
        <taxon>Amphibia</taxon>
        <taxon>Batrachia</taxon>
        <taxon>Caudata</taxon>
        <taxon>Salamandroidea</taxon>
        <taxon>Salamandridae</taxon>
        <taxon>Pleurodelinae</taxon>
        <taxon>Pleurodeles</taxon>
    </lineage>
</organism>
<feature type="region of interest" description="Disordered" evidence="1">
    <location>
        <begin position="1"/>
        <end position="80"/>
    </location>
</feature>
<protein>
    <submittedName>
        <fullName evidence="2">Uncharacterized protein</fullName>
    </submittedName>
</protein>
<dbReference type="AlphaFoldDB" id="A0AAV7P841"/>
<sequence>MENNPAVRGRRADGDGVRGKEDERLLQKPETNPESGGLEKLTDSNPEESAAPTVAREAPCKVSSHASAEVWPNQVRPYFN</sequence>
<proteinExistence type="predicted"/>